<keyword evidence="1" id="KW-1133">Transmembrane helix</keyword>
<evidence type="ECO:0000256" key="1">
    <source>
        <dbReference type="SAM" id="Phobius"/>
    </source>
</evidence>
<evidence type="ECO:0000313" key="3">
    <source>
        <dbReference type="Proteomes" id="UP001209737"/>
    </source>
</evidence>
<keyword evidence="1" id="KW-0812">Transmembrane</keyword>
<dbReference type="Proteomes" id="UP001209737">
    <property type="component" value="Unassembled WGS sequence"/>
</dbReference>
<name>A0ABT3LYL9_9LEPT</name>
<evidence type="ECO:0000313" key="2">
    <source>
        <dbReference type="EMBL" id="MCW7462826.1"/>
    </source>
</evidence>
<gene>
    <name evidence="2" type="ORF">ND812_12055</name>
</gene>
<protein>
    <submittedName>
        <fullName evidence="2">Uncharacterized protein</fullName>
    </submittedName>
</protein>
<reference evidence="2 3" key="1">
    <citation type="submission" date="2022-06" db="EMBL/GenBank/DDBJ databases">
        <title>Leptospira isolates from biofilms formed at urban environments.</title>
        <authorList>
            <person name="Ribeiro P.S."/>
            <person name="Sousa T."/>
            <person name="Carvalho N."/>
            <person name="Aburjaile F."/>
            <person name="Neves F."/>
            <person name="Oliveira D."/>
            <person name="Blanco L."/>
            <person name="Lima J."/>
            <person name="Costa F."/>
            <person name="Brenig B."/>
            <person name="Soares S."/>
            <person name="Ramos R."/>
            <person name="Goes-Neto A."/>
            <person name="Matiuzzi M."/>
            <person name="Azevedo V."/>
            <person name="Ristow P."/>
        </authorList>
    </citation>
    <scope>NUCLEOTIDE SEQUENCE [LARGE SCALE GENOMIC DNA]</scope>
    <source>
        <strain evidence="2 3">VSF25</strain>
    </source>
</reference>
<accession>A0ABT3LYL9</accession>
<keyword evidence="3" id="KW-1185">Reference proteome</keyword>
<comment type="caution">
    <text evidence="2">The sequence shown here is derived from an EMBL/GenBank/DDBJ whole genome shotgun (WGS) entry which is preliminary data.</text>
</comment>
<proteinExistence type="predicted"/>
<dbReference type="RefSeq" id="WP_265375656.1">
    <property type="nucleotide sequence ID" value="NZ_JAMQPV010000001.1"/>
</dbReference>
<organism evidence="2 3">
    <name type="scientific">Leptospira limi</name>
    <dbReference type="NCBI Taxonomy" id="2950023"/>
    <lineage>
        <taxon>Bacteria</taxon>
        <taxon>Pseudomonadati</taxon>
        <taxon>Spirochaetota</taxon>
        <taxon>Spirochaetia</taxon>
        <taxon>Leptospirales</taxon>
        <taxon>Leptospiraceae</taxon>
        <taxon>Leptospira</taxon>
    </lineage>
</organism>
<sequence length="61" mass="7064">MIGTIPQEVVSLISEESHVLWYLLIQILLSVMLVVQWYTFVEGHPSIDDYCMNQISFLFSS</sequence>
<keyword evidence="1" id="KW-0472">Membrane</keyword>
<feature type="transmembrane region" description="Helical" evidence="1">
    <location>
        <begin position="20"/>
        <end position="40"/>
    </location>
</feature>
<dbReference type="EMBL" id="JAMQPV010000001">
    <property type="protein sequence ID" value="MCW7462826.1"/>
    <property type="molecule type" value="Genomic_DNA"/>
</dbReference>